<dbReference type="EMBL" id="JOPB01000011">
    <property type="protein sequence ID" value="OUI77905.1"/>
    <property type="molecule type" value="Genomic_DNA"/>
</dbReference>
<comment type="caution">
    <text evidence="1">The sequence shown here is derived from an EMBL/GenBank/DDBJ whole genome shotgun (WGS) entry which is preliminary data.</text>
</comment>
<name>A0A251ZTC3_9PROT</name>
<proteinExistence type="predicted"/>
<keyword evidence="2" id="KW-1185">Reference proteome</keyword>
<dbReference type="RefSeq" id="WP_086632587.1">
    <property type="nucleotide sequence ID" value="NZ_JOPB01000011.1"/>
</dbReference>
<accession>A0A251ZTC3</accession>
<sequence length="121" mass="13468">MIPQGESDNGDGQVLSAKDGASIRAFGSYSLSAINNNDLVKDTAQELEWILGKHGRVTYRVSYRQWAVISGYDKMGQIFYIKAIAGDDGQSMYAILTYLVTQRFVYDPLSNKISNCFKAIK</sequence>
<dbReference type="Proteomes" id="UP000194946">
    <property type="component" value="Unassembled WGS sequence"/>
</dbReference>
<protein>
    <submittedName>
        <fullName evidence="1">Uncharacterized protein</fullName>
    </submittedName>
</protein>
<gene>
    <name evidence="1" type="ORF">HK18_00695</name>
</gene>
<reference evidence="2" key="1">
    <citation type="submission" date="2014-06" db="EMBL/GenBank/DDBJ databases">
        <authorList>
            <person name="Winans N.J."/>
            <person name="Newell P.D."/>
            <person name="Douglas A.E."/>
        </authorList>
    </citation>
    <scope>NUCLEOTIDE SEQUENCE [LARGE SCALE GENOMIC DNA]</scope>
    <source>
        <strain evidence="2">DmL_052</strain>
    </source>
</reference>
<dbReference type="AlphaFoldDB" id="A0A251ZTC3"/>
<evidence type="ECO:0000313" key="2">
    <source>
        <dbReference type="Proteomes" id="UP000194946"/>
    </source>
</evidence>
<evidence type="ECO:0000313" key="1">
    <source>
        <dbReference type="EMBL" id="OUI77905.1"/>
    </source>
</evidence>
<organism evidence="1 2">
    <name type="scientific">Commensalibacter intestini</name>
    <dbReference type="NCBI Taxonomy" id="479936"/>
    <lineage>
        <taxon>Bacteria</taxon>
        <taxon>Pseudomonadati</taxon>
        <taxon>Pseudomonadota</taxon>
        <taxon>Alphaproteobacteria</taxon>
        <taxon>Acetobacterales</taxon>
        <taxon>Acetobacteraceae</taxon>
    </lineage>
</organism>